<proteinExistence type="predicted"/>
<keyword evidence="3" id="KW-1185">Reference proteome</keyword>
<dbReference type="Pfam" id="PF12802">
    <property type="entry name" value="MarR_2"/>
    <property type="match status" value="1"/>
</dbReference>
<dbReference type="InterPro" id="IPR000835">
    <property type="entry name" value="HTH_MarR-typ"/>
</dbReference>
<evidence type="ECO:0000259" key="1">
    <source>
        <dbReference type="PROSITE" id="PS50995"/>
    </source>
</evidence>
<dbReference type="PANTHER" id="PTHR33164">
    <property type="entry name" value="TRANSCRIPTIONAL REGULATOR, MARR FAMILY"/>
    <property type="match status" value="1"/>
</dbReference>
<dbReference type="GO" id="GO:0006950">
    <property type="term" value="P:response to stress"/>
    <property type="evidence" value="ECO:0007669"/>
    <property type="project" value="TreeGrafter"/>
</dbReference>
<dbReference type="InterPro" id="IPR036390">
    <property type="entry name" value="WH_DNA-bd_sf"/>
</dbReference>
<sequence>MKISSPGKPDEPGPHARWAARWQQTGSLTALRAAVDAGARVRRAVSRRAGLSDSEMVALEHLVREPLGPAELARRLEVTTAASTQIVDRLAARAHVERRPDPDDRRRTQVHVTTSGREEVLAHLMPMFVALARLDASFTEQERAVVERYLRGAEAAFDAGAAGELPADPT</sequence>
<accession>A0A7Y9RQ39</accession>
<feature type="domain" description="HTH marR-type" evidence="1">
    <location>
        <begin position="21"/>
        <end position="155"/>
    </location>
</feature>
<name>A0A7Y9RQ39_9ACTN</name>
<dbReference type="Proteomes" id="UP000544110">
    <property type="component" value="Unassembled WGS sequence"/>
</dbReference>
<evidence type="ECO:0000313" key="3">
    <source>
        <dbReference type="Proteomes" id="UP000544110"/>
    </source>
</evidence>
<dbReference type="PANTHER" id="PTHR33164:SF104">
    <property type="entry name" value="TRANSCRIPTIONAL REGULATORY PROTEIN"/>
    <property type="match status" value="1"/>
</dbReference>
<comment type="caution">
    <text evidence="2">The sequence shown here is derived from an EMBL/GenBank/DDBJ whole genome shotgun (WGS) entry which is preliminary data.</text>
</comment>
<gene>
    <name evidence="2" type="ORF">BJ989_000554</name>
</gene>
<dbReference type="SUPFAM" id="SSF46785">
    <property type="entry name" value="Winged helix' DNA-binding domain"/>
    <property type="match status" value="1"/>
</dbReference>
<dbReference type="AlphaFoldDB" id="A0A7Y9RQ39"/>
<organism evidence="2 3">
    <name type="scientific">Nocardioides perillae</name>
    <dbReference type="NCBI Taxonomy" id="1119534"/>
    <lineage>
        <taxon>Bacteria</taxon>
        <taxon>Bacillati</taxon>
        <taxon>Actinomycetota</taxon>
        <taxon>Actinomycetes</taxon>
        <taxon>Propionibacteriales</taxon>
        <taxon>Nocardioidaceae</taxon>
        <taxon>Nocardioides</taxon>
    </lineage>
</organism>
<dbReference type="GO" id="GO:0003700">
    <property type="term" value="F:DNA-binding transcription factor activity"/>
    <property type="evidence" value="ECO:0007669"/>
    <property type="project" value="InterPro"/>
</dbReference>
<dbReference type="EMBL" id="JACCAC010000001">
    <property type="protein sequence ID" value="NYG54250.1"/>
    <property type="molecule type" value="Genomic_DNA"/>
</dbReference>
<dbReference type="SMART" id="SM00347">
    <property type="entry name" value="HTH_MARR"/>
    <property type="match status" value="1"/>
</dbReference>
<keyword evidence="2" id="KW-0238">DNA-binding</keyword>
<reference evidence="2 3" key="1">
    <citation type="submission" date="2020-07" db="EMBL/GenBank/DDBJ databases">
        <title>Sequencing the genomes of 1000 actinobacteria strains.</title>
        <authorList>
            <person name="Klenk H.-P."/>
        </authorList>
    </citation>
    <scope>NUCLEOTIDE SEQUENCE [LARGE SCALE GENOMIC DNA]</scope>
    <source>
        <strain evidence="2 3">DSM 24552</strain>
    </source>
</reference>
<dbReference type="InterPro" id="IPR036388">
    <property type="entry name" value="WH-like_DNA-bd_sf"/>
</dbReference>
<dbReference type="PROSITE" id="PS50995">
    <property type="entry name" value="HTH_MARR_2"/>
    <property type="match status" value="1"/>
</dbReference>
<dbReference type="InterPro" id="IPR039422">
    <property type="entry name" value="MarR/SlyA-like"/>
</dbReference>
<protein>
    <submittedName>
        <fullName evidence="2">DNA-binding MarR family transcriptional regulator</fullName>
    </submittedName>
</protein>
<dbReference type="Gene3D" id="1.10.10.10">
    <property type="entry name" value="Winged helix-like DNA-binding domain superfamily/Winged helix DNA-binding domain"/>
    <property type="match status" value="1"/>
</dbReference>
<dbReference type="GO" id="GO:0003677">
    <property type="term" value="F:DNA binding"/>
    <property type="evidence" value="ECO:0007669"/>
    <property type="project" value="UniProtKB-KW"/>
</dbReference>
<evidence type="ECO:0000313" key="2">
    <source>
        <dbReference type="EMBL" id="NYG54250.1"/>
    </source>
</evidence>
<dbReference type="PRINTS" id="PR00598">
    <property type="entry name" value="HTHMARR"/>
</dbReference>
<dbReference type="RefSeq" id="WP_343049036.1">
    <property type="nucleotide sequence ID" value="NZ_JACCAC010000001.1"/>
</dbReference>